<dbReference type="Gene3D" id="2.60.120.560">
    <property type="entry name" value="Exo-inulinase, domain 1"/>
    <property type="match status" value="1"/>
</dbReference>
<reference evidence="3 4" key="1">
    <citation type="submission" date="2020-05" db="EMBL/GenBank/DDBJ databases">
        <title>Tigecycline resistant gene in Empedobacter stercoris.</title>
        <authorList>
            <person name="Chen Y."/>
            <person name="Cheng Y."/>
            <person name="Zhou K."/>
        </authorList>
    </citation>
    <scope>NUCLEOTIDE SEQUENCE [LARGE SCALE GENOMIC DNA]</scope>
    <source>
        <strain evidence="3 4">ES202</strain>
    </source>
</reference>
<protein>
    <recommendedName>
        <fullName evidence="5">DUF1080 domain-containing protein</fullName>
    </recommendedName>
</protein>
<feature type="signal peptide" evidence="2">
    <location>
        <begin position="1"/>
        <end position="23"/>
    </location>
</feature>
<accession>A0ABX1WNA0</accession>
<feature type="chain" id="PRO_5046011131" description="DUF1080 domain-containing protein" evidence="2">
    <location>
        <begin position="24"/>
        <end position="278"/>
    </location>
</feature>
<evidence type="ECO:0000256" key="2">
    <source>
        <dbReference type="SAM" id="SignalP"/>
    </source>
</evidence>
<sequence length="278" mass="32040">MTKNMYKMLFVLSFFGLSFIGQAQILNSISRKLEDKADKLINTKRNKSTTESVQNKKGKVNSTTIQSGPFQENSVMSYDFVSGNQIIFEDDFSANSVGNMATKWTSNGMGRVENVSGYPGKWLRLYDDNTYKIKELVHIPENFTLEFDVVVLSDTSKEINLDFGFDYVKGVTQHYYIGSRNPINIRASYRFDNFEFTSKELDGTKRSSVDANMSYFINNKMNIKISVEQDRMKTYVNNYKILDTEMVNPQTKKYFYLALDNDKNPAQVYLGNFKITQL</sequence>
<keyword evidence="2" id="KW-0732">Signal</keyword>
<dbReference type="Proteomes" id="UP000580344">
    <property type="component" value="Unassembled WGS sequence"/>
</dbReference>
<gene>
    <name evidence="3" type="ORF">HMH06_09960</name>
</gene>
<evidence type="ECO:0000313" key="4">
    <source>
        <dbReference type="Proteomes" id="UP000580344"/>
    </source>
</evidence>
<organism evidence="3 4">
    <name type="scientific">Empedobacter stercoris</name>
    <dbReference type="NCBI Taxonomy" id="1628248"/>
    <lineage>
        <taxon>Bacteria</taxon>
        <taxon>Pseudomonadati</taxon>
        <taxon>Bacteroidota</taxon>
        <taxon>Flavobacteriia</taxon>
        <taxon>Flavobacteriales</taxon>
        <taxon>Weeksellaceae</taxon>
        <taxon>Empedobacter</taxon>
    </lineage>
</organism>
<evidence type="ECO:0008006" key="5">
    <source>
        <dbReference type="Google" id="ProtNLM"/>
    </source>
</evidence>
<name>A0ABX1WNA0_9FLAO</name>
<feature type="compositionally biased region" description="Polar residues" evidence="1">
    <location>
        <begin position="49"/>
        <end position="64"/>
    </location>
</feature>
<dbReference type="EMBL" id="JABFOQ010000024">
    <property type="protein sequence ID" value="NOJ76151.1"/>
    <property type="molecule type" value="Genomic_DNA"/>
</dbReference>
<feature type="region of interest" description="Disordered" evidence="1">
    <location>
        <begin position="45"/>
        <end position="64"/>
    </location>
</feature>
<evidence type="ECO:0000256" key="1">
    <source>
        <dbReference type="SAM" id="MobiDB-lite"/>
    </source>
</evidence>
<proteinExistence type="predicted"/>
<comment type="caution">
    <text evidence="3">The sequence shown here is derived from an EMBL/GenBank/DDBJ whole genome shotgun (WGS) entry which is preliminary data.</text>
</comment>
<dbReference type="RefSeq" id="WP_171623445.1">
    <property type="nucleotide sequence ID" value="NZ_JABFOQ010000024.1"/>
</dbReference>
<keyword evidence="4" id="KW-1185">Reference proteome</keyword>
<evidence type="ECO:0000313" key="3">
    <source>
        <dbReference type="EMBL" id="NOJ76151.1"/>
    </source>
</evidence>